<evidence type="ECO:0008006" key="3">
    <source>
        <dbReference type="Google" id="ProtNLM"/>
    </source>
</evidence>
<evidence type="ECO:0000313" key="2">
    <source>
        <dbReference type="Proteomes" id="UP000694411"/>
    </source>
</evidence>
<keyword evidence="2" id="KW-1185">Reference proteome</keyword>
<dbReference type="PANTHER" id="PTHR12138:SF75">
    <property type="entry name" value="SECRETED PROTEIN"/>
    <property type="match status" value="1"/>
</dbReference>
<dbReference type="PANTHER" id="PTHR12138">
    <property type="entry name" value="PRIMATE-EXPANDED PROTEIN FAMILY"/>
    <property type="match status" value="1"/>
</dbReference>
<reference evidence="1" key="1">
    <citation type="submission" date="2018-05" db="EMBL/GenBank/DDBJ databases">
        <title>Whole genome of Theropithecus gelada.</title>
        <authorList>
            <person name="Chiou K.L."/>
            <person name="Snyder-Mackler N."/>
        </authorList>
    </citation>
    <scope>NUCLEOTIDE SEQUENCE [LARGE SCALE GENOMIC DNA]</scope>
</reference>
<sequence>MHPDLSPQLYTEACSMLINLLKECHENHSCGGAISAHCKLRLPGSRHSPASASRVAGTTGARSHTGLIFSVFSRDGVSLC</sequence>
<organism evidence="1 2">
    <name type="scientific">Theropithecus gelada</name>
    <name type="common">Gelada baboon</name>
    <dbReference type="NCBI Taxonomy" id="9565"/>
    <lineage>
        <taxon>Eukaryota</taxon>
        <taxon>Metazoa</taxon>
        <taxon>Chordata</taxon>
        <taxon>Craniata</taxon>
        <taxon>Vertebrata</taxon>
        <taxon>Euteleostomi</taxon>
        <taxon>Mammalia</taxon>
        <taxon>Eutheria</taxon>
        <taxon>Euarchontoglires</taxon>
        <taxon>Primates</taxon>
        <taxon>Haplorrhini</taxon>
        <taxon>Catarrhini</taxon>
        <taxon>Cercopithecidae</taxon>
        <taxon>Cercopithecinae</taxon>
        <taxon>Theropithecus</taxon>
    </lineage>
</organism>
<name>A0A8D2JY64_THEGE</name>
<accession>A0A8D2JY64</accession>
<proteinExistence type="predicted"/>
<protein>
    <recommendedName>
        <fullName evidence="3">COX assembly mitochondrial protein</fullName>
    </recommendedName>
</protein>
<dbReference type="AlphaFoldDB" id="A0A8D2JY64"/>
<dbReference type="Ensembl" id="ENSTGET00000011700.1">
    <property type="protein sequence ID" value="ENSTGEP00000009692.1"/>
    <property type="gene ID" value="ENSTGEG00000007986.1"/>
</dbReference>
<reference evidence="1" key="3">
    <citation type="submission" date="2025-09" db="UniProtKB">
        <authorList>
            <consortium name="Ensembl"/>
        </authorList>
    </citation>
    <scope>IDENTIFICATION</scope>
</reference>
<dbReference type="Proteomes" id="UP000694411">
    <property type="component" value="Chromosome 16"/>
</dbReference>
<evidence type="ECO:0000313" key="1">
    <source>
        <dbReference type="Ensembl" id="ENSTGEP00000009692.1"/>
    </source>
</evidence>
<reference evidence="1" key="2">
    <citation type="submission" date="2025-08" db="UniProtKB">
        <authorList>
            <consortium name="Ensembl"/>
        </authorList>
    </citation>
    <scope>IDENTIFICATION</scope>
</reference>